<dbReference type="Proteomes" id="UP000027186">
    <property type="component" value="Plasmid AbAZ39_p1"/>
</dbReference>
<proteinExistence type="predicted"/>
<protein>
    <submittedName>
        <fullName evidence="2">Uncharacterized protein</fullName>
    </submittedName>
</protein>
<geneLocation type="plasmid" evidence="2 3">
    <name>AbAZ39_p1</name>
</geneLocation>
<dbReference type="AlphaFoldDB" id="A0A060DH27"/>
<gene>
    <name evidence="2" type="ORF">ABAZ39_16075</name>
</gene>
<accession>A0A060DH27</accession>
<evidence type="ECO:0000256" key="1">
    <source>
        <dbReference type="SAM" id="MobiDB-lite"/>
    </source>
</evidence>
<evidence type="ECO:0000313" key="3">
    <source>
        <dbReference type="Proteomes" id="UP000027186"/>
    </source>
</evidence>
<dbReference type="EMBL" id="CP007794">
    <property type="protein sequence ID" value="AIB13461.1"/>
    <property type="molecule type" value="Genomic_DNA"/>
</dbReference>
<sequence length="171" mass="18826">MHGIDYVAVADGRVDERQHFLIFVIRIDPYFDLWPCKRFVAEPRVWTQRSQGKILETFVDLDFMHTNGFGTVLPQDSLSLLLLLGRADADPQDEAAGSHQRFEFPGPLRSENAADQGTDAAPGRPTCGGRREGQRQRSSRGDDPKRRSRSADVGEAPATSAVVVATSSCAI</sequence>
<name>A0A060DH27_9PROT</name>
<organism evidence="2 3">
    <name type="scientific">Azospirillum argentinense</name>
    <dbReference type="NCBI Taxonomy" id="2970906"/>
    <lineage>
        <taxon>Bacteria</taxon>
        <taxon>Pseudomonadati</taxon>
        <taxon>Pseudomonadota</taxon>
        <taxon>Alphaproteobacteria</taxon>
        <taxon>Rhodospirillales</taxon>
        <taxon>Azospirillaceae</taxon>
        <taxon>Azospirillum</taxon>
    </lineage>
</organism>
<evidence type="ECO:0000313" key="2">
    <source>
        <dbReference type="EMBL" id="AIB13461.1"/>
    </source>
</evidence>
<keyword evidence="2" id="KW-0614">Plasmid</keyword>
<feature type="compositionally biased region" description="Basic and acidic residues" evidence="1">
    <location>
        <begin position="129"/>
        <end position="152"/>
    </location>
</feature>
<dbReference type="KEGG" id="abq:ABAZ39_16075"/>
<feature type="region of interest" description="Disordered" evidence="1">
    <location>
        <begin position="91"/>
        <end position="159"/>
    </location>
</feature>
<reference evidence="2 3" key="1">
    <citation type="journal article" date="2014" name="Genome Announc.">
        <title>Complete Genome Sequence of the Model Rhizosphere Strain Azospirillum brasilense Az39, Successfully Applied in Agriculture.</title>
        <authorList>
            <person name="Rivera D."/>
            <person name="Revale S."/>
            <person name="Molina R."/>
            <person name="Gualpa J."/>
            <person name="Puente M."/>
            <person name="Maroniche G."/>
            <person name="Paris G."/>
            <person name="Baker D."/>
            <person name="Clavijo B."/>
            <person name="McLay K."/>
            <person name="Spaepen S."/>
            <person name="Perticari A."/>
            <person name="Vazquez M."/>
            <person name="Wisniewski-Dye F."/>
            <person name="Watkins C."/>
            <person name="Martinez-Abarca F."/>
            <person name="Vanderleyden J."/>
            <person name="Cassan F."/>
        </authorList>
    </citation>
    <scope>NUCLEOTIDE SEQUENCE [LARGE SCALE GENOMIC DNA]</scope>
    <source>
        <strain evidence="2 3">Az39</strain>
        <plasmid evidence="2">AbAZ39_p1</plasmid>
    </source>
</reference>